<protein>
    <submittedName>
        <fullName evidence="3">Fam-a protein</fullName>
    </submittedName>
</protein>
<evidence type="ECO:0000256" key="1">
    <source>
        <dbReference type="SAM" id="SignalP"/>
    </source>
</evidence>
<reference evidence="3" key="3">
    <citation type="submission" date="2019-05" db="EMBL/GenBank/DDBJ databases">
        <authorList>
            <consortium name="Pathogen Informatics"/>
        </authorList>
    </citation>
    <scope>NUCLEOTIDE SEQUENCE</scope>
    <source>
        <strain evidence="3">AS</strain>
        <strain evidence="2 5">CB</strain>
    </source>
</reference>
<dbReference type="EMBL" id="LK022888">
    <property type="protein sequence ID" value="VTZ69461.1"/>
    <property type="molecule type" value="Genomic_DNA"/>
</dbReference>
<gene>
    <name evidence="3" type="ORF">PCHAS_1146900</name>
    <name evidence="2" type="ORF">PCHCB_000509400</name>
</gene>
<dbReference type="KEGG" id="pcb:PCHAS_1146900"/>
<sequence>MNKTYIKVALALLSLAGYMQNVIFASETSADAATTDSPPKKRTHIKNALYKDANGQTFLDRDEVLLSLEHAKETSKFLQKLSENGVNGYSVFSTENKKCVIYSKINGNIDIGRLHVTISPGFKYHPLIWSIWDFDDYHTSNSKFLNGIVARGYWRDLCLFEKKSVDPNYTPSIKKYALGGSFNISHNVTVILCPSRIINNDFEINQETDMKEVYSNVKLFDTDIDPEEAIAKLGANVSGFVIERDFNSQVHITYINAIYDDGNSAEVANNKIERDITYQKTIRLINHLLSTD</sequence>
<feature type="chain" id="PRO_5014501708" evidence="1">
    <location>
        <begin position="26"/>
        <end position="292"/>
    </location>
</feature>
<evidence type="ECO:0000313" key="4">
    <source>
        <dbReference type="Proteomes" id="UP000071118"/>
    </source>
</evidence>
<name>A0A077TNU4_PLACU</name>
<reference evidence="3 4" key="1">
    <citation type="journal article" date="2014" name="BMC Biol.">
        <title>A comprehensive evaluation of rodent malaria parasite genomes and gene expression.</title>
        <authorList>
            <person name="Otto T.D."/>
            <person name="Bohme U."/>
            <person name="Jackson A.P."/>
            <person name="Hunt M."/>
            <person name="Franke-Fayard B."/>
            <person name="Hoeijmakers W.A."/>
            <person name="Religa A.A."/>
            <person name="Robertson L."/>
            <person name="Sanders M."/>
            <person name="Ogun S.A."/>
            <person name="Cunningham D."/>
            <person name="Erhart A."/>
            <person name="Billker O."/>
            <person name="Khan S.M."/>
            <person name="Stunnenberg H.G."/>
            <person name="Langhorne J."/>
            <person name="Holder A.A."/>
            <person name="Waters A.P."/>
            <person name="Newbold C.I."/>
            <person name="Pain A."/>
            <person name="Berriman M."/>
            <person name="Janse C.J."/>
        </authorList>
    </citation>
    <scope>NUCLEOTIDE SEQUENCE [LARGE SCALE GENOMIC DNA]</scope>
    <source>
        <strain evidence="3 4">AS</strain>
    </source>
</reference>
<dbReference type="InterPro" id="IPR006486">
    <property type="entry name" value="PYST_A"/>
</dbReference>
<dbReference type="Proteomes" id="UP000071118">
    <property type="component" value="Chromosome 11"/>
</dbReference>
<keyword evidence="4" id="KW-1185">Reference proteome</keyword>
<dbReference type="RefSeq" id="XP_016654127.1">
    <property type="nucleotide sequence ID" value="XM_016798756.1"/>
</dbReference>
<dbReference type="AlphaFoldDB" id="A0A077TNU4"/>
<keyword evidence="1" id="KW-0732">Signal</keyword>
<accession>A0A077TNU4</accession>
<evidence type="ECO:0000313" key="5">
    <source>
        <dbReference type="Proteomes" id="UP000195489"/>
    </source>
</evidence>
<feature type="signal peptide" evidence="1">
    <location>
        <begin position="1"/>
        <end position="25"/>
    </location>
</feature>
<proteinExistence type="predicted"/>
<dbReference type="GeneID" id="27794934"/>
<dbReference type="NCBIfam" id="TIGR01599">
    <property type="entry name" value="PYST-A"/>
    <property type="match status" value="1"/>
</dbReference>
<organism evidence="3 4">
    <name type="scientific">Plasmodium chabaudi chabaudi</name>
    <dbReference type="NCBI Taxonomy" id="31271"/>
    <lineage>
        <taxon>Eukaryota</taxon>
        <taxon>Sar</taxon>
        <taxon>Alveolata</taxon>
        <taxon>Apicomplexa</taxon>
        <taxon>Aconoidasida</taxon>
        <taxon>Haemosporida</taxon>
        <taxon>Plasmodiidae</taxon>
        <taxon>Plasmodium</taxon>
        <taxon>Plasmodium (Vinckeia)</taxon>
    </lineage>
</organism>
<dbReference type="Proteomes" id="UP000195489">
    <property type="component" value="Unassembled WGS sequence"/>
</dbReference>
<dbReference type="EMBL" id="FMIM01000150">
    <property type="protein sequence ID" value="SCL85786.1"/>
    <property type="molecule type" value="Genomic_DNA"/>
</dbReference>
<reference evidence="3" key="2">
    <citation type="submission" date="2014-05" db="EMBL/GenBank/DDBJ databases">
        <authorList>
            <person name="Aslett M.A."/>
            <person name="De Silva N."/>
        </authorList>
    </citation>
    <scope>NUCLEOTIDE SEQUENCE</scope>
    <source>
        <strain evidence="3">AS</strain>
    </source>
</reference>
<dbReference type="VEuPathDB" id="PlasmoDB:PCHAS_1146900"/>
<evidence type="ECO:0000313" key="3">
    <source>
        <dbReference type="EMBL" id="VTZ69461.1"/>
    </source>
</evidence>
<evidence type="ECO:0000313" key="2">
    <source>
        <dbReference type="EMBL" id="SCL85786.1"/>
    </source>
</evidence>